<keyword evidence="1" id="KW-0238">DNA-binding</keyword>
<reference evidence="1 2" key="1">
    <citation type="submission" date="2019-05" db="EMBL/GenBank/DDBJ databases">
        <authorList>
            <person name="Moore K."/>
            <person name="O'Neill P."/>
            <person name="Farbos A."/>
            <person name="Studholme D.J."/>
        </authorList>
    </citation>
    <scope>NUCLEOTIDE SEQUENCE [LARGE SCALE GENOMIC DNA]</scope>
    <source>
        <strain evidence="1 2">DSM 9128</strain>
    </source>
</reference>
<evidence type="ECO:0000313" key="1">
    <source>
        <dbReference type="EMBL" id="TLP75098.1"/>
    </source>
</evidence>
<protein>
    <submittedName>
        <fullName evidence="1">DNA-binding protein</fullName>
    </submittedName>
</protein>
<dbReference type="RefSeq" id="WP_138214148.1">
    <property type="nucleotide sequence ID" value="NZ_VASG01000003.1"/>
</dbReference>
<sequence length="86" mass="9657">MDEILGRAVQLVRLAGPKYLSLQGDTNHQRWKNISKGIIRMGTEEVSILLRVYPQHAVWLLTGDVEPQVEQLKPDFGSPAENDSDS</sequence>
<reference evidence="2" key="2">
    <citation type="submission" date="2019-06" db="EMBL/GenBank/DDBJ databases">
        <title>AzeR, a transcriptional regulator that responds to azelaic acid in Pseudomonas nitroreducens.</title>
        <authorList>
            <person name="Bez C."/>
            <person name="Javvadi S.G."/>
            <person name="Bertani I."/>
            <person name="Devescovi G."/>
            <person name="Studholme D.J."/>
            <person name="Geller A."/>
            <person name="Levy A."/>
            <person name="Venturi V."/>
        </authorList>
    </citation>
    <scope>NUCLEOTIDE SEQUENCE [LARGE SCALE GENOMIC DNA]</scope>
    <source>
        <strain evidence="2">DSM 9128</strain>
    </source>
</reference>
<proteinExistence type="predicted"/>
<dbReference type="EMBL" id="VASG01000003">
    <property type="protein sequence ID" value="TLP75098.1"/>
    <property type="molecule type" value="Genomic_DNA"/>
</dbReference>
<comment type="caution">
    <text evidence="1">The sequence shown here is derived from an EMBL/GenBank/DDBJ whole genome shotgun (WGS) entry which is preliminary data.</text>
</comment>
<organism evidence="1 2">
    <name type="scientific">Pseudomonas nitroreducens</name>
    <dbReference type="NCBI Taxonomy" id="46680"/>
    <lineage>
        <taxon>Bacteria</taxon>
        <taxon>Pseudomonadati</taxon>
        <taxon>Pseudomonadota</taxon>
        <taxon>Gammaproteobacteria</taxon>
        <taxon>Pseudomonadales</taxon>
        <taxon>Pseudomonadaceae</taxon>
        <taxon>Pseudomonas</taxon>
    </lineage>
</organism>
<evidence type="ECO:0000313" key="2">
    <source>
        <dbReference type="Proteomes" id="UP000307510"/>
    </source>
</evidence>
<dbReference type="AlphaFoldDB" id="A0A5R9A919"/>
<accession>A0A5R9A919</accession>
<dbReference type="Proteomes" id="UP000307510">
    <property type="component" value="Unassembled WGS sequence"/>
</dbReference>
<gene>
    <name evidence="1" type="ORF">FEA48_12915</name>
</gene>
<name>A0A5R9A919_PSENT</name>
<dbReference type="GO" id="GO:0003677">
    <property type="term" value="F:DNA binding"/>
    <property type="evidence" value="ECO:0007669"/>
    <property type="project" value="UniProtKB-KW"/>
</dbReference>